<dbReference type="RefSeq" id="WP_124153499.1">
    <property type="nucleotide sequence ID" value="NZ_RQIS01000022.1"/>
</dbReference>
<feature type="signal peptide" evidence="1">
    <location>
        <begin position="1"/>
        <end position="26"/>
    </location>
</feature>
<dbReference type="OrthoDB" id="8775956at2"/>
<dbReference type="EMBL" id="RQIS01000022">
    <property type="protein sequence ID" value="RQH01583.1"/>
    <property type="molecule type" value="Genomic_DNA"/>
</dbReference>
<keyword evidence="1" id="KW-0732">Signal</keyword>
<protein>
    <recommendedName>
        <fullName evidence="4">Surface antigen domain-containing protein</fullName>
    </recommendedName>
</protein>
<evidence type="ECO:0008006" key="4">
    <source>
        <dbReference type="Google" id="ProtNLM"/>
    </source>
</evidence>
<evidence type="ECO:0000313" key="2">
    <source>
        <dbReference type="EMBL" id="RQH01583.1"/>
    </source>
</evidence>
<sequence>MPTYTRILCGLSVALLLATSASVASASNFGFLNNTPASYMTSADYDSLRKAVRAAVDEKQDGESTTWTNEGSRNSVEIDATITVTKTDKDGDKTCRSTEVVINAKGQSMTLRPHFCRQGTGTWVYQKPH</sequence>
<dbReference type="Proteomes" id="UP000272778">
    <property type="component" value="Unassembled WGS sequence"/>
</dbReference>
<gene>
    <name evidence="2" type="ORF">D1Y85_23615</name>
</gene>
<reference evidence="2 3" key="1">
    <citation type="submission" date="2018-11" db="EMBL/GenBank/DDBJ databases">
        <title>Paraburkholderia sp. DHOA04, isolated from soil.</title>
        <authorList>
            <person name="Gao Z.-H."/>
            <person name="Qiu L.-H."/>
            <person name="Fu J.-C."/>
        </authorList>
    </citation>
    <scope>NUCLEOTIDE SEQUENCE [LARGE SCALE GENOMIC DNA]</scope>
    <source>
        <strain evidence="2 3">DHOA04</strain>
    </source>
</reference>
<evidence type="ECO:0000256" key="1">
    <source>
        <dbReference type="SAM" id="SignalP"/>
    </source>
</evidence>
<evidence type="ECO:0000313" key="3">
    <source>
        <dbReference type="Proteomes" id="UP000272778"/>
    </source>
</evidence>
<dbReference type="AlphaFoldDB" id="A0A3N6NPG7"/>
<comment type="caution">
    <text evidence="2">The sequence shown here is derived from an EMBL/GenBank/DDBJ whole genome shotgun (WGS) entry which is preliminary data.</text>
</comment>
<keyword evidence="3" id="KW-1185">Reference proteome</keyword>
<accession>A0A3N6NPG7</accession>
<organism evidence="2 3">
    <name type="scientific">Paraburkholderia dinghuensis</name>
    <dbReference type="NCBI Taxonomy" id="2305225"/>
    <lineage>
        <taxon>Bacteria</taxon>
        <taxon>Pseudomonadati</taxon>
        <taxon>Pseudomonadota</taxon>
        <taxon>Betaproteobacteria</taxon>
        <taxon>Burkholderiales</taxon>
        <taxon>Burkholderiaceae</taxon>
        <taxon>Paraburkholderia</taxon>
    </lineage>
</organism>
<feature type="chain" id="PRO_5018073484" description="Surface antigen domain-containing protein" evidence="1">
    <location>
        <begin position="27"/>
        <end position="129"/>
    </location>
</feature>
<proteinExistence type="predicted"/>
<name>A0A3N6NPG7_9BURK</name>